<dbReference type="RefSeq" id="WP_211301258.1">
    <property type="nucleotide sequence ID" value="NZ_PYGA01000006.1"/>
</dbReference>
<evidence type="ECO:0000256" key="2">
    <source>
        <dbReference type="ARBA" id="ARBA00005297"/>
    </source>
</evidence>
<dbReference type="NCBIfam" id="TIGR00543">
    <property type="entry name" value="isochor_syn"/>
    <property type="match status" value="1"/>
</dbReference>
<dbReference type="Gene3D" id="3.60.120.10">
    <property type="entry name" value="Anthranilate synthase"/>
    <property type="match status" value="1"/>
</dbReference>
<dbReference type="PANTHER" id="PTHR42839">
    <property type="entry name" value="ISOCHORISMATE SYNTHASE ENTC"/>
    <property type="match status" value="1"/>
</dbReference>
<evidence type="ECO:0000256" key="3">
    <source>
        <dbReference type="ARBA" id="ARBA00012824"/>
    </source>
</evidence>
<dbReference type="SUPFAM" id="SSF56322">
    <property type="entry name" value="ADC synthase"/>
    <property type="match status" value="1"/>
</dbReference>
<reference evidence="7 8" key="1">
    <citation type="submission" date="2018-03" db="EMBL/GenBank/DDBJ databases">
        <title>Genomic Encyclopedia of Archaeal and Bacterial Type Strains, Phase II (KMG-II): from individual species to whole genera.</title>
        <authorList>
            <person name="Goeker M."/>
        </authorList>
    </citation>
    <scope>NUCLEOTIDE SEQUENCE [LARGE SCALE GENOMIC DNA]</scope>
    <source>
        <strain evidence="7 8">DSM 45312</strain>
    </source>
</reference>
<evidence type="ECO:0000313" key="7">
    <source>
        <dbReference type="EMBL" id="PSK98151.1"/>
    </source>
</evidence>
<comment type="caution">
    <text evidence="7">The sequence shown here is derived from an EMBL/GenBank/DDBJ whole genome shotgun (WGS) entry which is preliminary data.</text>
</comment>
<dbReference type="EC" id="5.4.4.2" evidence="3"/>
<sequence length="391" mass="40734">MQTQRAVRTATAAELLDAYRPGGAFLATGAETLLGEGVIARADKAEDIDTVLAATGGTNPVLLGALPFDTSAPPHLVVPETVRSAPALAGAPPPPLRSLPGPWRIDPVPEPAEHVRAVRRALDLLAADAAPADAAALRKVVLARMVRLSGERPVDVAQILRNLARRDPSGHTFALDLPSRGTAPRTLIGASPELLVAKQGGSVRANPLAGSARRSADPTTDQRRAVELLRSEKDRREHAVVVEAVAESLRPYCARLDVPAEPELHRTAAMWHLSTVVTGELADPGTPSHLLARALHPTPAVCGTPTDGARAAIDAIEPFDRGFYTGAVGYTRADGDGAWVIAIRCADVEGDALDVFAGGGIVAGSDPDAELAETSAKLRTLLMAVGVDQTA</sequence>
<dbReference type="InterPro" id="IPR015890">
    <property type="entry name" value="Chorismate_C"/>
</dbReference>
<dbReference type="Pfam" id="PF00425">
    <property type="entry name" value="Chorismate_bind"/>
    <property type="match status" value="1"/>
</dbReference>
<evidence type="ECO:0000313" key="8">
    <source>
        <dbReference type="Proteomes" id="UP000240542"/>
    </source>
</evidence>
<dbReference type="EMBL" id="PYGA01000006">
    <property type="protein sequence ID" value="PSK98151.1"/>
    <property type="molecule type" value="Genomic_DNA"/>
</dbReference>
<dbReference type="Proteomes" id="UP000240542">
    <property type="component" value="Unassembled WGS sequence"/>
</dbReference>
<dbReference type="AlphaFoldDB" id="A0A2P8DLT6"/>
<keyword evidence="8" id="KW-1185">Reference proteome</keyword>
<dbReference type="InterPro" id="IPR005801">
    <property type="entry name" value="ADC_synthase"/>
</dbReference>
<evidence type="ECO:0000256" key="4">
    <source>
        <dbReference type="ARBA" id="ARBA00023235"/>
    </source>
</evidence>
<dbReference type="InterPro" id="IPR004561">
    <property type="entry name" value="IsoChor_synthase"/>
</dbReference>
<dbReference type="GO" id="GO:0008909">
    <property type="term" value="F:isochorismate synthase activity"/>
    <property type="evidence" value="ECO:0007669"/>
    <property type="project" value="UniProtKB-EC"/>
</dbReference>
<evidence type="ECO:0000256" key="5">
    <source>
        <dbReference type="ARBA" id="ARBA00041564"/>
    </source>
</evidence>
<comment type="catalytic activity">
    <reaction evidence="1">
        <text>chorismate = isochorismate</text>
        <dbReference type="Rhea" id="RHEA:18985"/>
        <dbReference type="ChEBI" id="CHEBI:29748"/>
        <dbReference type="ChEBI" id="CHEBI:29780"/>
        <dbReference type="EC" id="5.4.4.2"/>
    </reaction>
</comment>
<comment type="similarity">
    <text evidence="2">Belongs to the isochorismate synthase family.</text>
</comment>
<accession>A0A2P8DLT6</accession>
<keyword evidence="4" id="KW-0413">Isomerase</keyword>
<protein>
    <recommendedName>
        <fullName evidence="3">isochorismate synthase</fullName>
        <ecNumber evidence="3">5.4.4.2</ecNumber>
    </recommendedName>
    <alternativeName>
        <fullName evidence="5">Isochorismate mutase</fullName>
    </alternativeName>
</protein>
<dbReference type="GO" id="GO:0009697">
    <property type="term" value="P:salicylic acid biosynthetic process"/>
    <property type="evidence" value="ECO:0007669"/>
    <property type="project" value="TreeGrafter"/>
</dbReference>
<proteinExistence type="inferred from homology"/>
<organism evidence="7 8">
    <name type="scientific">Murinocardiopsis flavida</name>
    <dbReference type="NCBI Taxonomy" id="645275"/>
    <lineage>
        <taxon>Bacteria</taxon>
        <taxon>Bacillati</taxon>
        <taxon>Actinomycetota</taxon>
        <taxon>Actinomycetes</taxon>
        <taxon>Streptosporangiales</taxon>
        <taxon>Nocardiopsidaceae</taxon>
        <taxon>Murinocardiopsis</taxon>
    </lineage>
</organism>
<dbReference type="PANTHER" id="PTHR42839:SF2">
    <property type="entry name" value="ISOCHORISMATE SYNTHASE ENTC"/>
    <property type="match status" value="1"/>
</dbReference>
<evidence type="ECO:0000256" key="1">
    <source>
        <dbReference type="ARBA" id="ARBA00000799"/>
    </source>
</evidence>
<feature type="domain" description="Chorismate-utilising enzyme C-terminal" evidence="6">
    <location>
        <begin position="134"/>
        <end position="377"/>
    </location>
</feature>
<evidence type="ECO:0000259" key="6">
    <source>
        <dbReference type="Pfam" id="PF00425"/>
    </source>
</evidence>
<gene>
    <name evidence="7" type="ORF">CLV63_106199</name>
</gene>
<name>A0A2P8DLT6_9ACTN</name>